<feature type="transmembrane region" description="Helical" evidence="7">
    <location>
        <begin position="92"/>
        <end position="113"/>
    </location>
</feature>
<name>A0A239CH10_9FIRM</name>
<keyword evidence="3" id="KW-0813">Transport</keyword>
<feature type="transmembrane region" description="Helical" evidence="7">
    <location>
        <begin position="246"/>
        <end position="266"/>
    </location>
</feature>
<gene>
    <name evidence="9" type="ORF">SAMN05446037_1005208</name>
</gene>
<dbReference type="InterPro" id="IPR051788">
    <property type="entry name" value="MFS_Transporter"/>
</dbReference>
<keyword evidence="6 7" id="KW-0472">Membrane</keyword>
<dbReference type="Pfam" id="PF07690">
    <property type="entry name" value="MFS_1"/>
    <property type="match status" value="1"/>
</dbReference>
<evidence type="ECO:0000256" key="1">
    <source>
        <dbReference type="ARBA" id="ARBA00004651"/>
    </source>
</evidence>
<evidence type="ECO:0000313" key="9">
    <source>
        <dbReference type="EMBL" id="SNS19390.1"/>
    </source>
</evidence>
<proteinExistence type="inferred from homology"/>
<evidence type="ECO:0000313" key="10">
    <source>
        <dbReference type="Proteomes" id="UP000198304"/>
    </source>
</evidence>
<feature type="transmembrane region" description="Helical" evidence="7">
    <location>
        <begin position="211"/>
        <end position="234"/>
    </location>
</feature>
<feature type="domain" description="Major facilitator superfamily (MFS) profile" evidence="8">
    <location>
        <begin position="5"/>
        <end position="383"/>
    </location>
</feature>
<dbReference type="SUPFAM" id="SSF103473">
    <property type="entry name" value="MFS general substrate transporter"/>
    <property type="match status" value="1"/>
</dbReference>
<evidence type="ECO:0000256" key="4">
    <source>
        <dbReference type="ARBA" id="ARBA00022692"/>
    </source>
</evidence>
<comment type="subcellular location">
    <subcellularLocation>
        <location evidence="1">Cell membrane</location>
        <topology evidence="1">Multi-pass membrane protein</topology>
    </subcellularLocation>
</comment>
<dbReference type="AlphaFoldDB" id="A0A239CH10"/>
<dbReference type="GO" id="GO:0022857">
    <property type="term" value="F:transmembrane transporter activity"/>
    <property type="evidence" value="ECO:0007669"/>
    <property type="project" value="InterPro"/>
</dbReference>
<dbReference type="InterPro" id="IPR036259">
    <property type="entry name" value="MFS_trans_sf"/>
</dbReference>
<dbReference type="PANTHER" id="PTHR23514">
    <property type="entry name" value="BYPASS OF STOP CODON PROTEIN 6"/>
    <property type="match status" value="1"/>
</dbReference>
<keyword evidence="5 7" id="KW-1133">Transmembrane helix</keyword>
<organism evidence="9 10">
    <name type="scientific">Anaerovirgula multivorans</name>
    <dbReference type="NCBI Taxonomy" id="312168"/>
    <lineage>
        <taxon>Bacteria</taxon>
        <taxon>Bacillati</taxon>
        <taxon>Bacillota</taxon>
        <taxon>Clostridia</taxon>
        <taxon>Peptostreptococcales</taxon>
        <taxon>Natronincolaceae</taxon>
        <taxon>Anaerovirgula</taxon>
    </lineage>
</organism>
<keyword evidence="10" id="KW-1185">Reference proteome</keyword>
<dbReference type="Proteomes" id="UP000198304">
    <property type="component" value="Unassembled WGS sequence"/>
</dbReference>
<evidence type="ECO:0000256" key="2">
    <source>
        <dbReference type="ARBA" id="ARBA00008335"/>
    </source>
</evidence>
<feature type="transmembrane region" description="Helical" evidence="7">
    <location>
        <begin position="40"/>
        <end position="59"/>
    </location>
</feature>
<feature type="transmembrane region" description="Helical" evidence="7">
    <location>
        <begin position="360"/>
        <end position="380"/>
    </location>
</feature>
<feature type="transmembrane region" description="Helical" evidence="7">
    <location>
        <begin position="125"/>
        <end position="144"/>
    </location>
</feature>
<evidence type="ECO:0000259" key="8">
    <source>
        <dbReference type="PROSITE" id="PS50850"/>
    </source>
</evidence>
<dbReference type="PROSITE" id="PS50850">
    <property type="entry name" value="MFS"/>
    <property type="match status" value="1"/>
</dbReference>
<dbReference type="GO" id="GO:0005886">
    <property type="term" value="C:plasma membrane"/>
    <property type="evidence" value="ECO:0007669"/>
    <property type="project" value="UniProtKB-SubCell"/>
</dbReference>
<reference evidence="9 10" key="1">
    <citation type="submission" date="2017-06" db="EMBL/GenBank/DDBJ databases">
        <authorList>
            <person name="Kim H.J."/>
            <person name="Triplett B.A."/>
        </authorList>
    </citation>
    <scope>NUCLEOTIDE SEQUENCE [LARGE SCALE GENOMIC DNA]</scope>
    <source>
        <strain evidence="9 10">SCA</strain>
    </source>
</reference>
<keyword evidence="4 7" id="KW-0812">Transmembrane</keyword>
<evidence type="ECO:0000256" key="5">
    <source>
        <dbReference type="ARBA" id="ARBA00022989"/>
    </source>
</evidence>
<dbReference type="RefSeq" id="WP_089282242.1">
    <property type="nucleotide sequence ID" value="NZ_FZOJ01000005.1"/>
</dbReference>
<evidence type="ECO:0000256" key="7">
    <source>
        <dbReference type="SAM" id="Phobius"/>
    </source>
</evidence>
<dbReference type="PANTHER" id="PTHR23514:SF3">
    <property type="entry name" value="BYPASS OF STOP CODON PROTEIN 6"/>
    <property type="match status" value="1"/>
</dbReference>
<dbReference type="OrthoDB" id="9795150at2"/>
<dbReference type="Gene3D" id="1.20.1250.20">
    <property type="entry name" value="MFS general substrate transporter like domains"/>
    <property type="match status" value="1"/>
</dbReference>
<evidence type="ECO:0000256" key="3">
    <source>
        <dbReference type="ARBA" id="ARBA00022448"/>
    </source>
</evidence>
<accession>A0A239CH10</accession>
<protein>
    <submittedName>
        <fullName evidence="9">Fucose permease</fullName>
    </submittedName>
</protein>
<feature type="transmembrane region" description="Helical" evidence="7">
    <location>
        <begin position="66"/>
        <end position="86"/>
    </location>
</feature>
<comment type="similarity">
    <text evidence="2">Belongs to the major facilitator superfamily.</text>
</comment>
<dbReference type="InterPro" id="IPR011701">
    <property type="entry name" value="MFS"/>
</dbReference>
<sequence length="393" mass="42753">MVQLLLVIIYITFISLGLPDSLLGAAWPSMYSGLKVPISYAGIISMIIAGGTIISSLLSDRLVRKIGTGWITAISVGMTATALFGFSISRTYVLLCLWAIPYGLGAGSVDAVLNNFVVLHYKAKHMSWLHCFWGIGATLGPYIMGVSLTGNLGWHYGYRTISLIQIALTAILLFSLPMWKKNLDQIEDKNNSSSPLKYKQLIRLPGAKQTLIALFCYCSLEQVTGLWGSSYMVLKKGITPEAAASFISLFYLGITAGRFFSGLLTLKLNTKGMIRLGQGLITLGVALLFVSITRTAMLAGLILIGLGCAPIYPNLLHQTPERFGKNASQSMMGLQMACAYIGSTVSPPLIGLLTEKISITIYPLFQLVFTGAMILLVEYCNRKSYSDRRAVNE</sequence>
<dbReference type="InterPro" id="IPR020846">
    <property type="entry name" value="MFS_dom"/>
</dbReference>
<evidence type="ECO:0000256" key="6">
    <source>
        <dbReference type="ARBA" id="ARBA00023136"/>
    </source>
</evidence>
<feature type="transmembrane region" description="Helical" evidence="7">
    <location>
        <begin position="156"/>
        <end position="176"/>
    </location>
</feature>
<dbReference type="EMBL" id="FZOJ01000005">
    <property type="protein sequence ID" value="SNS19390.1"/>
    <property type="molecule type" value="Genomic_DNA"/>
</dbReference>